<dbReference type="AlphaFoldDB" id="X1BYS5"/>
<reference evidence="1" key="1">
    <citation type="journal article" date="2014" name="Front. Microbiol.">
        <title>High frequency of phylogenetically diverse reductive dehalogenase-homologous genes in deep subseafloor sedimentary metagenomes.</title>
        <authorList>
            <person name="Kawai M."/>
            <person name="Futagami T."/>
            <person name="Toyoda A."/>
            <person name="Takaki Y."/>
            <person name="Nishi S."/>
            <person name="Hori S."/>
            <person name="Arai W."/>
            <person name="Tsubouchi T."/>
            <person name="Morono Y."/>
            <person name="Uchiyama I."/>
            <person name="Ito T."/>
            <person name="Fujiyama A."/>
            <person name="Inagaki F."/>
            <person name="Takami H."/>
        </authorList>
    </citation>
    <scope>NUCLEOTIDE SEQUENCE</scope>
    <source>
        <strain evidence="1">Expedition CK06-06</strain>
    </source>
</reference>
<evidence type="ECO:0000313" key="1">
    <source>
        <dbReference type="EMBL" id="GAG86287.1"/>
    </source>
</evidence>
<gene>
    <name evidence="1" type="ORF">S01H4_34281</name>
</gene>
<accession>X1BYS5</accession>
<dbReference type="EMBL" id="BART01018129">
    <property type="protein sequence ID" value="GAG86287.1"/>
    <property type="molecule type" value="Genomic_DNA"/>
</dbReference>
<protein>
    <submittedName>
        <fullName evidence="1">Uncharacterized protein</fullName>
    </submittedName>
</protein>
<name>X1BYS5_9ZZZZ</name>
<sequence>MRKTITVEESTWKKLTKAKYTIGCDTVGEVIDRMFKIINKIEKEKNSDCVFAKRKNPNDNTKF</sequence>
<proteinExistence type="predicted"/>
<comment type="caution">
    <text evidence="1">The sequence shown here is derived from an EMBL/GenBank/DDBJ whole genome shotgun (WGS) entry which is preliminary data.</text>
</comment>
<organism evidence="1">
    <name type="scientific">marine sediment metagenome</name>
    <dbReference type="NCBI Taxonomy" id="412755"/>
    <lineage>
        <taxon>unclassified sequences</taxon>
        <taxon>metagenomes</taxon>
        <taxon>ecological metagenomes</taxon>
    </lineage>
</organism>